<evidence type="ECO:0000256" key="7">
    <source>
        <dbReference type="ARBA" id="ARBA00022741"/>
    </source>
</evidence>
<dbReference type="Pfam" id="PF00512">
    <property type="entry name" value="HisKA"/>
    <property type="match status" value="1"/>
</dbReference>
<keyword evidence="10" id="KW-0472">Membrane</keyword>
<dbReference type="CDD" id="cd00082">
    <property type="entry name" value="HisKA"/>
    <property type="match status" value="1"/>
</dbReference>
<feature type="transmembrane region" description="Helical" evidence="10">
    <location>
        <begin position="9"/>
        <end position="28"/>
    </location>
</feature>
<dbReference type="GO" id="GO:0005524">
    <property type="term" value="F:ATP binding"/>
    <property type="evidence" value="ECO:0007669"/>
    <property type="project" value="UniProtKB-KW"/>
</dbReference>
<feature type="domain" description="Histidine kinase" evidence="11">
    <location>
        <begin position="221"/>
        <end position="421"/>
    </location>
</feature>
<dbReference type="InterPro" id="IPR005467">
    <property type="entry name" value="His_kinase_dom"/>
</dbReference>
<dbReference type="Pfam" id="PF02518">
    <property type="entry name" value="HATPase_c"/>
    <property type="match status" value="1"/>
</dbReference>
<dbReference type="EMBL" id="CP089983">
    <property type="protein sequence ID" value="WXB07819.1"/>
    <property type="molecule type" value="Genomic_DNA"/>
</dbReference>
<keyword evidence="9 13" id="KW-0067">ATP-binding</keyword>
<dbReference type="InterPro" id="IPR003660">
    <property type="entry name" value="HAMP_dom"/>
</dbReference>
<evidence type="ECO:0000256" key="3">
    <source>
        <dbReference type="ARBA" id="ARBA00012438"/>
    </source>
</evidence>
<evidence type="ECO:0000256" key="2">
    <source>
        <dbReference type="ARBA" id="ARBA00004651"/>
    </source>
</evidence>
<dbReference type="Gene3D" id="3.30.565.10">
    <property type="entry name" value="Histidine kinase-like ATPase, C-terminal domain"/>
    <property type="match status" value="1"/>
</dbReference>
<keyword evidence="6" id="KW-0808">Transferase</keyword>
<evidence type="ECO:0000256" key="4">
    <source>
        <dbReference type="ARBA" id="ARBA00022475"/>
    </source>
</evidence>
<keyword evidence="7" id="KW-0547">Nucleotide-binding</keyword>
<dbReference type="SMART" id="SM00387">
    <property type="entry name" value="HATPase_c"/>
    <property type="match status" value="1"/>
</dbReference>
<dbReference type="PROSITE" id="PS50109">
    <property type="entry name" value="HIS_KIN"/>
    <property type="match status" value="1"/>
</dbReference>
<accession>A0ABZ2LA73</accession>
<organism evidence="13 14">
    <name type="scientific">Pendulispora rubella</name>
    <dbReference type="NCBI Taxonomy" id="2741070"/>
    <lineage>
        <taxon>Bacteria</taxon>
        <taxon>Pseudomonadati</taxon>
        <taxon>Myxococcota</taxon>
        <taxon>Myxococcia</taxon>
        <taxon>Myxococcales</taxon>
        <taxon>Sorangiineae</taxon>
        <taxon>Pendulisporaceae</taxon>
        <taxon>Pendulispora</taxon>
    </lineage>
</organism>
<dbReference type="CDD" id="cd00075">
    <property type="entry name" value="HATPase"/>
    <property type="match status" value="1"/>
</dbReference>
<evidence type="ECO:0000256" key="10">
    <source>
        <dbReference type="SAM" id="Phobius"/>
    </source>
</evidence>
<gene>
    <name evidence="13" type="ORF">LVJ94_11310</name>
</gene>
<dbReference type="SMART" id="SM00388">
    <property type="entry name" value="HisKA"/>
    <property type="match status" value="1"/>
</dbReference>
<evidence type="ECO:0000256" key="6">
    <source>
        <dbReference type="ARBA" id="ARBA00022679"/>
    </source>
</evidence>
<proteinExistence type="predicted"/>
<dbReference type="InterPro" id="IPR036097">
    <property type="entry name" value="HisK_dim/P_sf"/>
</dbReference>
<feature type="transmembrane region" description="Helical" evidence="10">
    <location>
        <begin position="142"/>
        <end position="161"/>
    </location>
</feature>
<evidence type="ECO:0000256" key="5">
    <source>
        <dbReference type="ARBA" id="ARBA00022553"/>
    </source>
</evidence>
<evidence type="ECO:0000256" key="9">
    <source>
        <dbReference type="ARBA" id="ARBA00022840"/>
    </source>
</evidence>
<keyword evidence="14" id="KW-1185">Reference proteome</keyword>
<evidence type="ECO:0000259" key="12">
    <source>
        <dbReference type="PROSITE" id="PS50885"/>
    </source>
</evidence>
<dbReference type="EC" id="2.7.13.3" evidence="3"/>
<dbReference type="InterPro" id="IPR004358">
    <property type="entry name" value="Sig_transdc_His_kin-like_C"/>
</dbReference>
<evidence type="ECO:0000313" key="13">
    <source>
        <dbReference type="EMBL" id="WXB07819.1"/>
    </source>
</evidence>
<dbReference type="Gene3D" id="6.10.340.10">
    <property type="match status" value="1"/>
</dbReference>
<dbReference type="PANTHER" id="PTHR44936">
    <property type="entry name" value="SENSOR PROTEIN CREC"/>
    <property type="match status" value="1"/>
</dbReference>
<evidence type="ECO:0000256" key="8">
    <source>
        <dbReference type="ARBA" id="ARBA00022777"/>
    </source>
</evidence>
<keyword evidence="4" id="KW-1003">Cell membrane</keyword>
<feature type="domain" description="HAMP" evidence="12">
    <location>
        <begin position="162"/>
        <end position="213"/>
    </location>
</feature>
<keyword evidence="10" id="KW-0812">Transmembrane</keyword>
<dbReference type="PANTHER" id="PTHR44936:SF10">
    <property type="entry name" value="SENSOR PROTEIN RSTB"/>
    <property type="match status" value="1"/>
</dbReference>
<comment type="catalytic activity">
    <reaction evidence="1">
        <text>ATP + protein L-histidine = ADP + protein N-phospho-L-histidine.</text>
        <dbReference type="EC" id="2.7.13.3"/>
    </reaction>
</comment>
<dbReference type="InterPro" id="IPR050980">
    <property type="entry name" value="2C_sensor_his_kinase"/>
</dbReference>
<keyword evidence="5" id="KW-0597">Phosphoprotein</keyword>
<dbReference type="RefSeq" id="WP_394837486.1">
    <property type="nucleotide sequence ID" value="NZ_CP089929.1"/>
</dbReference>
<evidence type="ECO:0000313" key="14">
    <source>
        <dbReference type="Proteomes" id="UP001374803"/>
    </source>
</evidence>
<dbReference type="CDD" id="cd06225">
    <property type="entry name" value="HAMP"/>
    <property type="match status" value="1"/>
</dbReference>
<dbReference type="SMART" id="SM00304">
    <property type="entry name" value="HAMP"/>
    <property type="match status" value="1"/>
</dbReference>
<dbReference type="Gene3D" id="1.10.287.130">
    <property type="match status" value="1"/>
</dbReference>
<evidence type="ECO:0000256" key="1">
    <source>
        <dbReference type="ARBA" id="ARBA00000085"/>
    </source>
</evidence>
<dbReference type="InterPro" id="IPR003594">
    <property type="entry name" value="HATPase_dom"/>
</dbReference>
<reference evidence="13" key="1">
    <citation type="submission" date="2021-12" db="EMBL/GenBank/DDBJ databases">
        <title>Discovery of the Pendulisporaceae a myxobacterial family with distinct sporulation behavior and unique specialized metabolism.</title>
        <authorList>
            <person name="Garcia R."/>
            <person name="Popoff A."/>
            <person name="Bader C.D."/>
            <person name="Loehr J."/>
            <person name="Walesch S."/>
            <person name="Walt C."/>
            <person name="Boldt J."/>
            <person name="Bunk B."/>
            <person name="Haeckl F.J.F.P.J."/>
            <person name="Gunesch A.P."/>
            <person name="Birkelbach J."/>
            <person name="Nuebel U."/>
            <person name="Pietschmann T."/>
            <person name="Bach T."/>
            <person name="Mueller R."/>
        </authorList>
    </citation>
    <scope>NUCLEOTIDE SEQUENCE</scope>
    <source>
        <strain evidence="13">MSr11367</strain>
    </source>
</reference>
<comment type="subcellular location">
    <subcellularLocation>
        <location evidence="2">Cell membrane</location>
        <topology evidence="2">Multi-pass membrane protein</topology>
    </subcellularLocation>
</comment>
<sequence>MKRLFLRTYLGLCVTYVIALLVGTRLLYHQPLTSSAETYERVYGGGVSLAREQLASVPHEQRPGVVQRLRTQFAFPLDVVPWESDQIDAGARAQLARGAHLATWFDPQPDGGTFLATAIVPQGDVLRLGPLPGSSPPTYPRWASVVGGVGLTLALGAWLLLWPIARQFRALEEAARRLQGGDLRARANEAAASTRPIAQAFNVMAEDLHRHIDAQRDLLRTVSHELRTPLARIRFAVDRLATTESGEARAAQLDEIDGDLAELDDLVEELLTWSRLESAAPPFETLAVESLLLDLEGAFPDVELADVADGLQVHGDGRLLARALGNLVSNALRYAKSRVVIRALRAGESVRIVVDDDGPGIPEPERERVFEPFVRLHSEGRGVGLGLAIVRRIAAQHGGSVRIETAEPSGCRVILELPRSS</sequence>
<keyword evidence="10" id="KW-1133">Transmembrane helix</keyword>
<dbReference type="SUPFAM" id="SSF47384">
    <property type="entry name" value="Homodimeric domain of signal transducing histidine kinase"/>
    <property type="match status" value="1"/>
</dbReference>
<dbReference type="PROSITE" id="PS50885">
    <property type="entry name" value="HAMP"/>
    <property type="match status" value="1"/>
</dbReference>
<protein>
    <recommendedName>
        <fullName evidence="3">histidine kinase</fullName>
        <ecNumber evidence="3">2.7.13.3</ecNumber>
    </recommendedName>
</protein>
<name>A0ABZ2LA73_9BACT</name>
<dbReference type="Proteomes" id="UP001374803">
    <property type="component" value="Chromosome"/>
</dbReference>
<dbReference type="InterPro" id="IPR036890">
    <property type="entry name" value="HATPase_C_sf"/>
</dbReference>
<dbReference type="SUPFAM" id="SSF55874">
    <property type="entry name" value="ATPase domain of HSP90 chaperone/DNA topoisomerase II/histidine kinase"/>
    <property type="match status" value="1"/>
</dbReference>
<dbReference type="PRINTS" id="PR00344">
    <property type="entry name" value="BCTRLSENSOR"/>
</dbReference>
<keyword evidence="8" id="KW-0418">Kinase</keyword>
<dbReference type="InterPro" id="IPR003661">
    <property type="entry name" value="HisK_dim/P_dom"/>
</dbReference>
<evidence type="ECO:0000259" key="11">
    <source>
        <dbReference type="PROSITE" id="PS50109"/>
    </source>
</evidence>